<dbReference type="EMBL" id="SGPM01000195">
    <property type="protein sequence ID" value="THH28191.1"/>
    <property type="molecule type" value="Genomic_DNA"/>
</dbReference>
<evidence type="ECO:0000256" key="2">
    <source>
        <dbReference type="SAM" id="Phobius"/>
    </source>
</evidence>
<feature type="compositionally biased region" description="Basic residues" evidence="1">
    <location>
        <begin position="489"/>
        <end position="502"/>
    </location>
</feature>
<feature type="transmembrane region" description="Helical" evidence="2">
    <location>
        <begin position="204"/>
        <end position="228"/>
    </location>
</feature>
<dbReference type="AlphaFoldDB" id="A0A4S4MSP6"/>
<accession>A0A4S4MSP6</accession>
<evidence type="ECO:0000313" key="3">
    <source>
        <dbReference type="EMBL" id="THH28191.1"/>
    </source>
</evidence>
<comment type="caution">
    <text evidence="3">The sequence shown here is derived from an EMBL/GenBank/DDBJ whole genome shotgun (WGS) entry which is preliminary data.</text>
</comment>
<keyword evidence="4" id="KW-1185">Reference proteome</keyword>
<gene>
    <name evidence="3" type="ORF">EUX98_g5991</name>
</gene>
<dbReference type="OrthoDB" id="10263751at2759"/>
<keyword evidence="2" id="KW-0472">Membrane</keyword>
<evidence type="ECO:0000256" key="1">
    <source>
        <dbReference type="SAM" id="MobiDB-lite"/>
    </source>
</evidence>
<dbReference type="PANTHER" id="PTHR42032:SF1">
    <property type="entry name" value="YALI0E30679P"/>
    <property type="match status" value="1"/>
</dbReference>
<organism evidence="3 4">
    <name type="scientific">Antrodiella citrinella</name>
    <dbReference type="NCBI Taxonomy" id="2447956"/>
    <lineage>
        <taxon>Eukaryota</taxon>
        <taxon>Fungi</taxon>
        <taxon>Dikarya</taxon>
        <taxon>Basidiomycota</taxon>
        <taxon>Agaricomycotina</taxon>
        <taxon>Agaricomycetes</taxon>
        <taxon>Polyporales</taxon>
        <taxon>Steccherinaceae</taxon>
        <taxon>Antrodiella</taxon>
    </lineage>
</organism>
<sequence>MSSQSTNNPDSDHTELYYTDLEDERAGSSSDTEDTSSSSDGERDRKYELRRVEQKYGKGKVEDKKGKGVSFSEPQVKVPFASHGHDRPTKEKREEKRTWYDLDLSLVVALVSPIGNWLTGSDHVKNLFLILLLIFYLHQLIEGSFLHICSLFVLPISSYNHIVPWQLYHASRPRKAAKRVPRTNALEPTSLAHLAHTELRKQELFFLTLAVVSPLLGATLIRFVLTTLEGVDNLSWFSTTLFVLATAIRPWSHLMGRLQERTHELHDTVHYPSEDSDARHQLEVDRTLRTIIQRLDALDSTVRDLEENTDKIDPLREVCDDLSEAIGTIERTASRMERKAETTRVTQDTRINLLENGLVELEGRRRRAQEEMESRFRLSTYTHLYAGSRLSFLSTLLNLPSKLSAFATPYMVSFLPPNSTSITPEPINLTVRNPPILDEVTTPQFLTRLETIPEADDSDSEGTYVSDKDSNSATPSRKLVTPGKDNSRSRSRSISHGRKKGARALSPQSKVIEYAKDVMAWPYKSAVHLLLIISPPVQKLFL</sequence>
<feature type="transmembrane region" description="Helical" evidence="2">
    <location>
        <begin position="127"/>
        <end position="154"/>
    </location>
</feature>
<keyword evidence="2" id="KW-0812">Transmembrane</keyword>
<evidence type="ECO:0000313" key="4">
    <source>
        <dbReference type="Proteomes" id="UP000308730"/>
    </source>
</evidence>
<dbReference type="PANTHER" id="PTHR42032">
    <property type="entry name" value="YALI0E30679P"/>
    <property type="match status" value="1"/>
</dbReference>
<feature type="compositionally biased region" description="Low complexity" evidence="1">
    <location>
        <begin position="27"/>
        <end position="39"/>
    </location>
</feature>
<feature type="compositionally biased region" description="Basic and acidic residues" evidence="1">
    <location>
        <begin position="40"/>
        <end position="66"/>
    </location>
</feature>
<feature type="transmembrane region" description="Helical" evidence="2">
    <location>
        <begin position="234"/>
        <end position="251"/>
    </location>
</feature>
<name>A0A4S4MSP6_9APHY</name>
<reference evidence="3 4" key="1">
    <citation type="submission" date="2019-02" db="EMBL/GenBank/DDBJ databases">
        <title>Genome sequencing of the rare red list fungi Antrodiella citrinella (Flaviporus citrinellus).</title>
        <authorList>
            <person name="Buettner E."/>
            <person name="Kellner H."/>
        </authorList>
    </citation>
    <scope>NUCLEOTIDE SEQUENCE [LARGE SCALE GENOMIC DNA]</scope>
    <source>
        <strain evidence="3 4">DSM 108506</strain>
    </source>
</reference>
<keyword evidence="2" id="KW-1133">Transmembrane helix</keyword>
<protein>
    <submittedName>
        <fullName evidence="3">Uncharacterized protein</fullName>
    </submittedName>
</protein>
<feature type="region of interest" description="Disordered" evidence="1">
    <location>
        <begin position="1"/>
        <end position="69"/>
    </location>
</feature>
<feature type="region of interest" description="Disordered" evidence="1">
    <location>
        <begin position="452"/>
        <end position="506"/>
    </location>
</feature>
<proteinExistence type="predicted"/>
<dbReference type="Proteomes" id="UP000308730">
    <property type="component" value="Unassembled WGS sequence"/>
</dbReference>